<name>A0A7K0J5Y6_9ACTN</name>
<dbReference type="Proteomes" id="UP000466104">
    <property type="component" value="Unassembled WGS sequence"/>
</dbReference>
<dbReference type="AlphaFoldDB" id="A0A7K0J5Y6"/>
<sequence>MRTLVGLIAPITTTDAAGFEATRDEIIATCRADIETRHATAVWVNRAAYTQATDSFRIRAIPGLIVDASMELSCDRGRFIIDTVENIGGRYIEILAHHTEPEGTT</sequence>
<comment type="caution">
    <text evidence="1">The sequence shown here is derived from an EMBL/GenBank/DDBJ whole genome shotgun (WGS) entry which is preliminary data.</text>
</comment>
<dbReference type="InterPro" id="IPR038666">
    <property type="entry name" value="SSP1_head-tail_sf"/>
</dbReference>
<evidence type="ECO:0000313" key="1">
    <source>
        <dbReference type="EMBL" id="MSS45333.1"/>
    </source>
</evidence>
<accession>A0A7K0J5Y6</accession>
<proteinExistence type="predicted"/>
<keyword evidence="2" id="KW-1185">Reference proteome</keyword>
<protein>
    <submittedName>
        <fullName evidence="1">Head-tail adaptor protein</fullName>
    </submittedName>
</protein>
<dbReference type="EMBL" id="VUMG01000002">
    <property type="protein sequence ID" value="MSS45333.1"/>
    <property type="molecule type" value="Genomic_DNA"/>
</dbReference>
<organism evidence="1 2">
    <name type="scientific">Cutibacterium porci</name>
    <dbReference type="NCBI Taxonomy" id="2605781"/>
    <lineage>
        <taxon>Bacteria</taxon>
        <taxon>Bacillati</taxon>
        <taxon>Actinomycetota</taxon>
        <taxon>Actinomycetes</taxon>
        <taxon>Propionibacteriales</taxon>
        <taxon>Propionibacteriaceae</taxon>
        <taxon>Cutibacterium</taxon>
    </lineage>
</organism>
<dbReference type="Gene3D" id="2.40.10.270">
    <property type="entry name" value="Bacteriophage SPP1 head-tail adaptor protein"/>
    <property type="match status" value="1"/>
</dbReference>
<gene>
    <name evidence="1" type="ORF">FYJ43_04580</name>
</gene>
<dbReference type="InterPro" id="IPR008767">
    <property type="entry name" value="Phage_SPP1_head-tail_adaptor"/>
</dbReference>
<reference evidence="1 2" key="1">
    <citation type="submission" date="2019-08" db="EMBL/GenBank/DDBJ databases">
        <title>In-depth cultivation of the pig gut microbiome towards novel bacterial diversity and tailored functional studies.</title>
        <authorList>
            <person name="Wylensek D."/>
            <person name="Hitch T.C.A."/>
            <person name="Clavel T."/>
        </authorList>
    </citation>
    <scope>NUCLEOTIDE SEQUENCE [LARGE SCALE GENOMIC DNA]</scope>
    <source>
        <strain evidence="1 2">WCA-380-WT-3A</strain>
    </source>
</reference>
<dbReference type="Pfam" id="PF05521">
    <property type="entry name" value="Phage_HCP"/>
    <property type="match status" value="1"/>
</dbReference>
<evidence type="ECO:0000313" key="2">
    <source>
        <dbReference type="Proteomes" id="UP000466104"/>
    </source>
</evidence>